<evidence type="ECO:0000256" key="1">
    <source>
        <dbReference type="ARBA" id="ARBA00004496"/>
    </source>
</evidence>
<dbReference type="EMBL" id="CP054212">
    <property type="protein sequence ID" value="QKJ87523.1"/>
    <property type="molecule type" value="Genomic_DNA"/>
</dbReference>
<organism evidence="7 8">
    <name type="scientific">Paramixta manurensis</name>
    <dbReference type="NCBI Taxonomy" id="2740817"/>
    <lineage>
        <taxon>Bacteria</taxon>
        <taxon>Pseudomonadati</taxon>
        <taxon>Pseudomonadota</taxon>
        <taxon>Gammaproteobacteria</taxon>
        <taxon>Enterobacterales</taxon>
        <taxon>Erwiniaceae</taxon>
        <taxon>Paramixta</taxon>
    </lineage>
</organism>
<dbReference type="KEGG" id="pmak:PMPD1_2582"/>
<dbReference type="InterPro" id="IPR006016">
    <property type="entry name" value="UspA"/>
</dbReference>
<dbReference type="RefSeq" id="WP_173634459.1">
    <property type="nucleotide sequence ID" value="NZ_CP054212.1"/>
</dbReference>
<dbReference type="AlphaFoldDB" id="A0A6M8UQV6"/>
<gene>
    <name evidence="7" type="ORF">PMPD1_2582</name>
</gene>
<dbReference type="Pfam" id="PF00582">
    <property type="entry name" value="Usp"/>
    <property type="match status" value="1"/>
</dbReference>
<reference evidence="7 8" key="1">
    <citation type="submission" date="2020-06" db="EMBL/GenBank/DDBJ databases">
        <title>Genome sequence of Paramixta manurensis strain PD-1.</title>
        <authorList>
            <person name="Lee C.W."/>
            <person name="Kim J."/>
        </authorList>
    </citation>
    <scope>NUCLEOTIDE SEQUENCE [LARGE SCALE GENOMIC DNA]</scope>
    <source>
        <strain evidence="7 8">PD-1</strain>
    </source>
</reference>
<dbReference type="InterPro" id="IPR006015">
    <property type="entry name" value="Universal_stress_UspA"/>
</dbReference>
<dbReference type="InterPro" id="IPR014729">
    <property type="entry name" value="Rossmann-like_a/b/a_fold"/>
</dbReference>
<dbReference type="NCBIfam" id="NF007512">
    <property type="entry name" value="PRK10116.1"/>
    <property type="match status" value="1"/>
</dbReference>
<dbReference type="SUPFAM" id="SSF52402">
    <property type="entry name" value="Adenine nucleotide alpha hydrolases-like"/>
    <property type="match status" value="1"/>
</dbReference>
<proteinExistence type="inferred from homology"/>
<dbReference type="PANTHER" id="PTHR46268">
    <property type="entry name" value="STRESS RESPONSE PROTEIN NHAX"/>
    <property type="match status" value="1"/>
</dbReference>
<evidence type="ECO:0000256" key="2">
    <source>
        <dbReference type="ARBA" id="ARBA00008791"/>
    </source>
</evidence>
<accession>A0A6M8UQV6</accession>
<keyword evidence="8" id="KW-1185">Reference proteome</keyword>
<name>A0A6M8UQV6_9GAMM</name>
<evidence type="ECO:0000313" key="8">
    <source>
        <dbReference type="Proteomes" id="UP000505325"/>
    </source>
</evidence>
<feature type="domain" description="UspA" evidence="6">
    <location>
        <begin position="4"/>
        <end position="138"/>
    </location>
</feature>
<dbReference type="Proteomes" id="UP000505325">
    <property type="component" value="Chromosome"/>
</dbReference>
<evidence type="ECO:0000259" key="6">
    <source>
        <dbReference type="Pfam" id="PF00582"/>
    </source>
</evidence>
<comment type="subcellular location">
    <subcellularLocation>
        <location evidence="1 5">Cytoplasm</location>
    </subcellularLocation>
</comment>
<dbReference type="Gene3D" id="3.40.50.620">
    <property type="entry name" value="HUPs"/>
    <property type="match status" value="1"/>
</dbReference>
<dbReference type="PIRSF" id="PIRSF006276">
    <property type="entry name" value="UspA"/>
    <property type="match status" value="1"/>
</dbReference>
<evidence type="ECO:0000313" key="7">
    <source>
        <dbReference type="EMBL" id="QKJ87523.1"/>
    </source>
</evidence>
<comment type="similarity">
    <text evidence="2 5">Belongs to the universal stress protein A family.</text>
</comment>
<dbReference type="PANTHER" id="PTHR46268:SF16">
    <property type="entry name" value="UNIVERSAL STRESS PROTEIN C"/>
    <property type="match status" value="1"/>
</dbReference>
<protein>
    <recommendedName>
        <fullName evidence="5">Universal stress protein</fullName>
    </recommendedName>
</protein>
<evidence type="ECO:0000256" key="3">
    <source>
        <dbReference type="ARBA" id="ARBA00022490"/>
    </source>
</evidence>
<dbReference type="GO" id="GO:0005737">
    <property type="term" value="C:cytoplasm"/>
    <property type="evidence" value="ECO:0007669"/>
    <property type="project" value="UniProtKB-SubCell"/>
</dbReference>
<evidence type="ECO:0000256" key="4">
    <source>
        <dbReference type="ARBA" id="ARBA00037131"/>
    </source>
</evidence>
<comment type="function">
    <text evidence="4">Required for resistance to DNA-damaging agents.</text>
</comment>
<keyword evidence="3 5" id="KW-0963">Cytoplasm</keyword>
<evidence type="ECO:0000256" key="5">
    <source>
        <dbReference type="PIRNR" id="PIRNR006276"/>
    </source>
</evidence>
<sequence>MSWHHVLVAVAMTPESHLLVEKAVSVVRPNAGKVSLITLASDPELYNSFAAPMLENMRELMQEEITLFLEELKARANYPIEKTHIVYGELSEHVCAHCKHQHIDLVVCGNHSQAFFNTLIGSARRVIDRSDVDVLIVPL</sequence>